<dbReference type="PANTHER" id="PTHR44051">
    <property type="entry name" value="GLUTATHIONE S-TRANSFERASE-RELATED"/>
    <property type="match status" value="1"/>
</dbReference>
<dbReference type="InterPro" id="IPR036282">
    <property type="entry name" value="Glutathione-S-Trfase_C_sf"/>
</dbReference>
<evidence type="ECO:0000256" key="3">
    <source>
        <dbReference type="ARBA" id="ARBA00022679"/>
    </source>
</evidence>
<evidence type="ECO:0000256" key="1">
    <source>
        <dbReference type="ARBA" id="ARBA00007409"/>
    </source>
</evidence>
<dbReference type="EMBL" id="BEYU01000078">
    <property type="protein sequence ID" value="GBG30574.1"/>
    <property type="molecule type" value="Genomic_DNA"/>
</dbReference>
<dbReference type="PANTHER" id="PTHR44051:SF9">
    <property type="entry name" value="GLUTATHIONE S-TRANSFERASE 1"/>
    <property type="match status" value="1"/>
</dbReference>
<comment type="catalytic activity">
    <reaction evidence="4">
        <text>RX + glutathione = an S-substituted glutathione + a halide anion + H(+)</text>
        <dbReference type="Rhea" id="RHEA:16437"/>
        <dbReference type="ChEBI" id="CHEBI:15378"/>
        <dbReference type="ChEBI" id="CHEBI:16042"/>
        <dbReference type="ChEBI" id="CHEBI:17792"/>
        <dbReference type="ChEBI" id="CHEBI:57925"/>
        <dbReference type="ChEBI" id="CHEBI:90779"/>
        <dbReference type="EC" id="2.5.1.18"/>
    </reaction>
</comment>
<dbReference type="FunFam" id="3.40.30.10:FF:000156">
    <property type="entry name" value="Glutathione S-transferase 1"/>
    <property type="match status" value="1"/>
</dbReference>
<dbReference type="GO" id="GO:0005737">
    <property type="term" value="C:cytoplasm"/>
    <property type="evidence" value="ECO:0007669"/>
    <property type="project" value="UniProtKB-ARBA"/>
</dbReference>
<sequence>MAPITVHHLDMSRSHRIVWLLELLQLPYEIKDYKRNSQTGLAPPELKKVHPLGKAPVVQDGDLTIAESGAIIMHLCERENKLMPSIGTPERLQFHYWMHYAEGTLMPPLVMTLVFSAVPNQAPWFLRPILKPVCDKVVSSYIGPQLDTNLEMIEAHLGANKWFAGNEITGADVNMSFPLEALFLRRGQNDSSRWPNIASYMDRIKNLDSYKAAEARGGKLNIMSGL</sequence>
<dbReference type="SUPFAM" id="SSF52833">
    <property type="entry name" value="Thioredoxin-like"/>
    <property type="match status" value="1"/>
</dbReference>
<evidence type="ECO:0000256" key="4">
    <source>
        <dbReference type="ARBA" id="ARBA00047960"/>
    </source>
</evidence>
<comment type="similarity">
    <text evidence="1 5">Belongs to the GST superfamily.</text>
</comment>
<accession>A0A2R5GRR7</accession>
<comment type="caution">
    <text evidence="8">The sequence shown here is derived from an EMBL/GenBank/DDBJ whole genome shotgun (WGS) entry which is preliminary data.</text>
</comment>
<dbReference type="InterPro" id="IPR004045">
    <property type="entry name" value="Glutathione_S-Trfase_N"/>
</dbReference>
<organism evidence="8 9">
    <name type="scientific">Hondaea fermentalgiana</name>
    <dbReference type="NCBI Taxonomy" id="2315210"/>
    <lineage>
        <taxon>Eukaryota</taxon>
        <taxon>Sar</taxon>
        <taxon>Stramenopiles</taxon>
        <taxon>Bigyra</taxon>
        <taxon>Labyrinthulomycetes</taxon>
        <taxon>Thraustochytrida</taxon>
        <taxon>Thraustochytriidae</taxon>
        <taxon>Hondaea</taxon>
    </lineage>
</organism>
<protein>
    <recommendedName>
        <fullName evidence="2">glutathione transferase</fullName>
        <ecNumber evidence="2">2.5.1.18</ecNumber>
    </recommendedName>
</protein>
<dbReference type="EC" id="2.5.1.18" evidence="2"/>
<evidence type="ECO:0000313" key="8">
    <source>
        <dbReference type="EMBL" id="GBG30574.1"/>
    </source>
</evidence>
<evidence type="ECO:0000256" key="5">
    <source>
        <dbReference type="RuleBase" id="RU003494"/>
    </source>
</evidence>
<dbReference type="Proteomes" id="UP000241890">
    <property type="component" value="Unassembled WGS sequence"/>
</dbReference>
<dbReference type="SFLD" id="SFLDG01150">
    <property type="entry name" value="Main.1:_Beta-like"/>
    <property type="match status" value="1"/>
</dbReference>
<dbReference type="InterPro" id="IPR010987">
    <property type="entry name" value="Glutathione-S-Trfase_C-like"/>
</dbReference>
<dbReference type="PROSITE" id="PS50404">
    <property type="entry name" value="GST_NTER"/>
    <property type="match status" value="1"/>
</dbReference>
<evidence type="ECO:0000259" key="7">
    <source>
        <dbReference type="PROSITE" id="PS50405"/>
    </source>
</evidence>
<dbReference type="CDD" id="cd03046">
    <property type="entry name" value="GST_N_GTT1_like"/>
    <property type="match status" value="1"/>
</dbReference>
<evidence type="ECO:0000313" key="9">
    <source>
        <dbReference type="Proteomes" id="UP000241890"/>
    </source>
</evidence>
<proteinExistence type="inferred from homology"/>
<dbReference type="SFLD" id="SFLDS00019">
    <property type="entry name" value="Glutathione_Transferase_(cytos"/>
    <property type="match status" value="1"/>
</dbReference>
<dbReference type="Pfam" id="PF00043">
    <property type="entry name" value="GST_C"/>
    <property type="match status" value="1"/>
</dbReference>
<keyword evidence="3 8" id="KW-0808">Transferase</keyword>
<gene>
    <name evidence="8" type="ORF">FCC1311_067942</name>
</gene>
<dbReference type="GO" id="GO:0004364">
    <property type="term" value="F:glutathione transferase activity"/>
    <property type="evidence" value="ECO:0007669"/>
    <property type="project" value="UniProtKB-EC"/>
</dbReference>
<dbReference type="InterPro" id="IPR040079">
    <property type="entry name" value="Glutathione_S-Trfase"/>
</dbReference>
<reference evidence="8 9" key="1">
    <citation type="submission" date="2017-12" db="EMBL/GenBank/DDBJ databases">
        <title>Sequencing, de novo assembly and annotation of complete genome of a new Thraustochytrid species, strain FCC1311.</title>
        <authorList>
            <person name="Sedici K."/>
            <person name="Godart F."/>
            <person name="Aiese Cigliano R."/>
            <person name="Sanseverino W."/>
            <person name="Barakat M."/>
            <person name="Ortet P."/>
            <person name="Marechal E."/>
            <person name="Cagnac O."/>
            <person name="Amato A."/>
        </authorList>
    </citation>
    <scope>NUCLEOTIDE SEQUENCE [LARGE SCALE GENOMIC DNA]</scope>
</reference>
<keyword evidence="9" id="KW-1185">Reference proteome</keyword>
<dbReference type="InterPro" id="IPR036249">
    <property type="entry name" value="Thioredoxin-like_sf"/>
</dbReference>
<dbReference type="InterPro" id="IPR004046">
    <property type="entry name" value="GST_C"/>
</dbReference>
<dbReference type="InParanoid" id="A0A2R5GRR7"/>
<dbReference type="Gene3D" id="3.40.30.10">
    <property type="entry name" value="Glutaredoxin"/>
    <property type="match status" value="1"/>
</dbReference>
<evidence type="ECO:0000256" key="2">
    <source>
        <dbReference type="ARBA" id="ARBA00012452"/>
    </source>
</evidence>
<dbReference type="Gene3D" id="1.20.1050.10">
    <property type="match status" value="1"/>
</dbReference>
<feature type="domain" description="GST C-terminal" evidence="7">
    <location>
        <begin position="87"/>
        <end position="226"/>
    </location>
</feature>
<dbReference type="SUPFAM" id="SSF47616">
    <property type="entry name" value="GST C-terminal domain-like"/>
    <property type="match status" value="1"/>
</dbReference>
<dbReference type="OrthoDB" id="2309723at2759"/>
<dbReference type="CDD" id="cd03189">
    <property type="entry name" value="GST_C_GTT1_like"/>
    <property type="match status" value="1"/>
</dbReference>
<dbReference type="AlphaFoldDB" id="A0A2R5GRR7"/>
<name>A0A2R5GRR7_9STRA</name>
<feature type="domain" description="GST N-terminal" evidence="6">
    <location>
        <begin position="1"/>
        <end position="83"/>
    </location>
</feature>
<dbReference type="PROSITE" id="PS50405">
    <property type="entry name" value="GST_CTER"/>
    <property type="match status" value="1"/>
</dbReference>
<evidence type="ECO:0000259" key="6">
    <source>
        <dbReference type="PROSITE" id="PS50404"/>
    </source>
</evidence>
<dbReference type="SFLD" id="SFLDG00358">
    <property type="entry name" value="Main_(cytGST)"/>
    <property type="match status" value="1"/>
</dbReference>
<dbReference type="GO" id="GO:0004601">
    <property type="term" value="F:peroxidase activity"/>
    <property type="evidence" value="ECO:0007669"/>
    <property type="project" value="UniProtKB-ARBA"/>
</dbReference>
<dbReference type="Pfam" id="PF02798">
    <property type="entry name" value="GST_N"/>
    <property type="match status" value="1"/>
</dbReference>